<dbReference type="GO" id="GO:0005829">
    <property type="term" value="C:cytosol"/>
    <property type="evidence" value="ECO:0007669"/>
    <property type="project" value="TreeGrafter"/>
</dbReference>
<evidence type="ECO:0000259" key="1">
    <source>
        <dbReference type="Pfam" id="PF07859"/>
    </source>
</evidence>
<dbReference type="Proteomes" id="UP000193685">
    <property type="component" value="Unassembled WGS sequence"/>
</dbReference>
<evidence type="ECO:0000313" key="2">
    <source>
        <dbReference type="EMBL" id="ORY77758.1"/>
    </source>
</evidence>
<dbReference type="GeneID" id="63782593"/>
<sequence>MDFSAAAFDPKAIDPEVNALNDKLIQLCQREFDEKQKWWDIGAQEYRDKRAAGLTAFPKPVILEHREVQVQSRDSGRTIPVRVISPGDEAAAKGIFIHIHGGGWVLSSSESQDPYLTRLAKGTSCLVLSIEYRLAPEHPSPSPENDCYDVYEAILNGTDGILPSDSAARKRIFAGGESAGGHLTMVTALAIKAKLGKSLNGLVLNYGAFDLSFVIL</sequence>
<dbReference type="RefSeq" id="XP_040723143.1">
    <property type="nucleotide sequence ID" value="XM_040865994.1"/>
</dbReference>
<dbReference type="OrthoDB" id="408631at2759"/>
<feature type="domain" description="Alpha/beta hydrolase fold-3" evidence="1">
    <location>
        <begin position="97"/>
        <end position="211"/>
    </location>
</feature>
<dbReference type="AlphaFoldDB" id="A0A1Y2F1K7"/>
<accession>A0A1Y2F1K7</accession>
<dbReference type="GO" id="GO:0019433">
    <property type="term" value="P:triglyceride catabolic process"/>
    <property type="evidence" value="ECO:0007669"/>
    <property type="project" value="TreeGrafter"/>
</dbReference>
<dbReference type="STRING" id="56484.A0A1Y2F1K7"/>
<protein>
    <submittedName>
        <fullName evidence="2">Alpha/beta hydrolase fold-domain-containing protein</fullName>
    </submittedName>
</protein>
<dbReference type="Pfam" id="PF07859">
    <property type="entry name" value="Abhydrolase_3"/>
    <property type="match status" value="1"/>
</dbReference>
<dbReference type="EMBL" id="MCFI01000019">
    <property type="protein sequence ID" value="ORY77758.1"/>
    <property type="molecule type" value="Genomic_DNA"/>
</dbReference>
<gene>
    <name evidence="2" type="ORF">BCR37DRAFT_121350</name>
</gene>
<dbReference type="SUPFAM" id="SSF53474">
    <property type="entry name" value="alpha/beta-Hydrolases"/>
    <property type="match status" value="1"/>
</dbReference>
<proteinExistence type="predicted"/>
<dbReference type="InterPro" id="IPR013094">
    <property type="entry name" value="AB_hydrolase_3"/>
</dbReference>
<keyword evidence="3" id="KW-1185">Reference proteome</keyword>
<dbReference type="PANTHER" id="PTHR23025">
    <property type="entry name" value="TRIACYLGLYCEROL LIPASE"/>
    <property type="match status" value="1"/>
</dbReference>
<organism evidence="2 3">
    <name type="scientific">Protomyces lactucae-debilis</name>
    <dbReference type="NCBI Taxonomy" id="2754530"/>
    <lineage>
        <taxon>Eukaryota</taxon>
        <taxon>Fungi</taxon>
        <taxon>Dikarya</taxon>
        <taxon>Ascomycota</taxon>
        <taxon>Taphrinomycotina</taxon>
        <taxon>Taphrinomycetes</taxon>
        <taxon>Taphrinales</taxon>
        <taxon>Protomycetaceae</taxon>
        <taxon>Protomyces</taxon>
    </lineage>
</organism>
<dbReference type="PANTHER" id="PTHR23025:SF3">
    <property type="entry name" value="HORMONE-SENSITIVE LIPASE"/>
    <property type="match status" value="1"/>
</dbReference>
<dbReference type="Gene3D" id="3.40.50.1820">
    <property type="entry name" value="alpha/beta hydrolase"/>
    <property type="match status" value="1"/>
</dbReference>
<dbReference type="GO" id="GO:0004806">
    <property type="term" value="F:triacylglycerol lipase activity"/>
    <property type="evidence" value="ECO:0007669"/>
    <property type="project" value="TreeGrafter"/>
</dbReference>
<name>A0A1Y2F1K7_PROLT</name>
<evidence type="ECO:0000313" key="3">
    <source>
        <dbReference type="Proteomes" id="UP000193685"/>
    </source>
</evidence>
<keyword evidence="2" id="KW-0378">Hydrolase</keyword>
<dbReference type="GO" id="GO:0004771">
    <property type="term" value="F:sterol ester esterase activity"/>
    <property type="evidence" value="ECO:0007669"/>
    <property type="project" value="TreeGrafter"/>
</dbReference>
<dbReference type="InterPro" id="IPR029058">
    <property type="entry name" value="AB_hydrolase_fold"/>
</dbReference>
<comment type="caution">
    <text evidence="2">The sequence shown here is derived from an EMBL/GenBank/DDBJ whole genome shotgun (WGS) entry which is preliminary data.</text>
</comment>
<reference evidence="2 3" key="1">
    <citation type="submission" date="2016-07" db="EMBL/GenBank/DDBJ databases">
        <title>Pervasive Adenine N6-methylation of Active Genes in Fungi.</title>
        <authorList>
            <consortium name="DOE Joint Genome Institute"/>
            <person name="Mondo S.J."/>
            <person name="Dannebaum R.O."/>
            <person name="Kuo R.C."/>
            <person name="Labutti K."/>
            <person name="Haridas S."/>
            <person name="Kuo A."/>
            <person name="Salamov A."/>
            <person name="Ahrendt S.R."/>
            <person name="Lipzen A."/>
            <person name="Sullivan W."/>
            <person name="Andreopoulos W.B."/>
            <person name="Clum A."/>
            <person name="Lindquist E."/>
            <person name="Daum C."/>
            <person name="Ramamoorthy G.K."/>
            <person name="Gryganskyi A."/>
            <person name="Culley D."/>
            <person name="Magnuson J.K."/>
            <person name="James T.Y."/>
            <person name="O'Malley M.A."/>
            <person name="Stajich J.E."/>
            <person name="Spatafora J.W."/>
            <person name="Visel A."/>
            <person name="Grigoriev I.V."/>
        </authorList>
    </citation>
    <scope>NUCLEOTIDE SEQUENCE [LARGE SCALE GENOMIC DNA]</scope>
    <source>
        <strain evidence="2 3">12-1054</strain>
    </source>
</reference>